<feature type="compositionally biased region" description="Polar residues" evidence="1">
    <location>
        <begin position="92"/>
        <end position="102"/>
    </location>
</feature>
<keyword evidence="4" id="KW-1185">Reference proteome</keyword>
<dbReference type="EMBL" id="JANPWB010000005">
    <property type="protein sequence ID" value="KAJ1188350.1"/>
    <property type="molecule type" value="Genomic_DNA"/>
</dbReference>
<evidence type="ECO:0000256" key="1">
    <source>
        <dbReference type="SAM" id="MobiDB-lite"/>
    </source>
</evidence>
<dbReference type="AlphaFoldDB" id="A0AAV7UIX1"/>
<evidence type="ECO:0000313" key="3">
    <source>
        <dbReference type="EMBL" id="KAJ1188351.1"/>
    </source>
</evidence>
<feature type="compositionally biased region" description="Basic and acidic residues" evidence="1">
    <location>
        <begin position="78"/>
        <end position="91"/>
    </location>
</feature>
<gene>
    <name evidence="2" type="ORF">NDU88_005111</name>
    <name evidence="3" type="ORF">NDU88_005112</name>
</gene>
<protein>
    <submittedName>
        <fullName evidence="3">Uncharacterized protein</fullName>
    </submittedName>
</protein>
<evidence type="ECO:0000313" key="2">
    <source>
        <dbReference type="EMBL" id="KAJ1188350.1"/>
    </source>
</evidence>
<sequence>MAESGPPGALPQPHVQSQPNPPGPGAQRWRPRSRSHHSLWTAAPADRLLTEGRPASRSPRPSQSGQERPLCISGRLSHLPDLRADAQRGRQELSTVVPTQSLFGPRGPGLRNAGQTSPVPLTERPPQLGSPPPRVRQSTAVPAAILNFSIRSRSPFTAQIYRYSFPGGIPGVQEPSGILGQCQ</sequence>
<feature type="region of interest" description="Disordered" evidence="1">
    <location>
        <begin position="1"/>
        <end position="136"/>
    </location>
</feature>
<dbReference type="EMBL" id="JANPWB010000005">
    <property type="protein sequence ID" value="KAJ1188351.1"/>
    <property type="molecule type" value="Genomic_DNA"/>
</dbReference>
<name>A0AAV7UIX1_PLEWA</name>
<comment type="caution">
    <text evidence="3">The sequence shown here is derived from an EMBL/GenBank/DDBJ whole genome shotgun (WGS) entry which is preliminary data.</text>
</comment>
<accession>A0AAV7UIX1</accession>
<dbReference type="Proteomes" id="UP001066276">
    <property type="component" value="Chromosome 3_1"/>
</dbReference>
<evidence type="ECO:0000313" key="4">
    <source>
        <dbReference type="Proteomes" id="UP001066276"/>
    </source>
</evidence>
<reference evidence="3" key="1">
    <citation type="journal article" date="2022" name="bioRxiv">
        <title>Sequencing and chromosome-scale assembly of the giantPleurodeles waltlgenome.</title>
        <authorList>
            <person name="Brown T."/>
            <person name="Elewa A."/>
            <person name="Iarovenko S."/>
            <person name="Subramanian E."/>
            <person name="Araus A.J."/>
            <person name="Petzold A."/>
            <person name="Susuki M."/>
            <person name="Suzuki K.-i.T."/>
            <person name="Hayashi T."/>
            <person name="Toyoda A."/>
            <person name="Oliveira C."/>
            <person name="Osipova E."/>
            <person name="Leigh N.D."/>
            <person name="Simon A."/>
            <person name="Yun M.H."/>
        </authorList>
    </citation>
    <scope>NUCLEOTIDE SEQUENCE</scope>
    <source>
        <strain evidence="3">20211129_DDA</strain>
        <tissue evidence="3">Liver</tissue>
    </source>
</reference>
<feature type="compositionally biased region" description="Low complexity" evidence="1">
    <location>
        <begin position="51"/>
        <end position="69"/>
    </location>
</feature>
<organism evidence="3 4">
    <name type="scientific">Pleurodeles waltl</name>
    <name type="common">Iberian ribbed newt</name>
    <dbReference type="NCBI Taxonomy" id="8319"/>
    <lineage>
        <taxon>Eukaryota</taxon>
        <taxon>Metazoa</taxon>
        <taxon>Chordata</taxon>
        <taxon>Craniata</taxon>
        <taxon>Vertebrata</taxon>
        <taxon>Euteleostomi</taxon>
        <taxon>Amphibia</taxon>
        <taxon>Batrachia</taxon>
        <taxon>Caudata</taxon>
        <taxon>Salamandroidea</taxon>
        <taxon>Salamandridae</taxon>
        <taxon>Pleurodelinae</taxon>
        <taxon>Pleurodeles</taxon>
    </lineage>
</organism>
<proteinExistence type="predicted"/>